<gene>
    <name evidence="1" type="ORF">RJN63_19345</name>
</gene>
<organism evidence="1">
    <name type="scientific">Herbaspirillum huttiense subsp. nephrolepidis</name>
    <dbReference type="NCBI Taxonomy" id="3075126"/>
    <lineage>
        <taxon>Bacteria</taxon>
        <taxon>Pseudomonadati</taxon>
        <taxon>Pseudomonadota</taxon>
        <taxon>Betaproteobacteria</taxon>
        <taxon>Burkholderiales</taxon>
        <taxon>Oxalobacteraceae</taxon>
        <taxon>Herbaspirillum</taxon>
    </lineage>
</organism>
<evidence type="ECO:0000313" key="1">
    <source>
        <dbReference type="EMBL" id="MDT0338998.1"/>
    </source>
</evidence>
<name>A0AAE4GAR5_9BURK</name>
<reference evidence="1" key="1">
    <citation type="submission" date="2023-02" db="EMBL/GenBank/DDBJ databases">
        <title>Description of Herbaspirillum huttiense subsp. nephrolepsisexaltata and Herbaspirillum huttiense subsp. lycopersicon.</title>
        <authorList>
            <person name="Poudel M."/>
            <person name="Sharma A."/>
            <person name="Goss E."/>
            <person name="Tapia J.H."/>
            <person name="Harmon C.M."/>
            <person name="Jones J.B."/>
        </authorList>
    </citation>
    <scope>NUCLEOTIDE SEQUENCE</scope>
    <source>
        <strain evidence="1">NC40101</strain>
    </source>
</reference>
<sequence>MLITDPSSELRDARKHWVKSFKMWDWVMASETEPCFIVAANNEAEKCVKPFSMAIISSVERLIQYAVGDLGSRCKVYMIERVQHESGFSELRFPEVLGLGKYEAAPAGVPYYAHFDAKGVAVKTYEAQPAITEQTKIQVLAFFE</sequence>
<dbReference type="RefSeq" id="WP_209568792.1">
    <property type="nucleotide sequence ID" value="NZ_JAVLSM010000017.1"/>
</dbReference>
<accession>A0AAE4GAR5</accession>
<proteinExistence type="predicted"/>
<dbReference type="AlphaFoldDB" id="A0AAE4GAR5"/>
<comment type="caution">
    <text evidence="1">The sequence shown here is derived from an EMBL/GenBank/DDBJ whole genome shotgun (WGS) entry which is preliminary data.</text>
</comment>
<dbReference type="EMBL" id="JAVRAA010000011">
    <property type="protein sequence ID" value="MDT0338998.1"/>
    <property type="molecule type" value="Genomic_DNA"/>
</dbReference>
<protein>
    <submittedName>
        <fullName evidence="1">Uncharacterized protein</fullName>
    </submittedName>
</protein>